<comment type="caution">
    <text evidence="8">The sequence shown here is derived from an EMBL/GenBank/DDBJ whole genome shotgun (WGS) entry which is preliminary data.</text>
</comment>
<evidence type="ECO:0000313" key="8">
    <source>
        <dbReference type="EMBL" id="KAK7919016.1"/>
    </source>
</evidence>
<evidence type="ECO:0000259" key="7">
    <source>
        <dbReference type="PROSITE" id="PS50157"/>
    </source>
</evidence>
<dbReference type="PROSITE" id="PS00028">
    <property type="entry name" value="ZINC_FINGER_C2H2_1"/>
    <property type="match status" value="3"/>
</dbReference>
<organism evidence="8 9">
    <name type="scientific">Mugilogobius chulae</name>
    <name type="common">yellowstripe goby</name>
    <dbReference type="NCBI Taxonomy" id="88201"/>
    <lineage>
        <taxon>Eukaryota</taxon>
        <taxon>Metazoa</taxon>
        <taxon>Chordata</taxon>
        <taxon>Craniata</taxon>
        <taxon>Vertebrata</taxon>
        <taxon>Euteleostomi</taxon>
        <taxon>Actinopterygii</taxon>
        <taxon>Neopterygii</taxon>
        <taxon>Teleostei</taxon>
        <taxon>Neoteleostei</taxon>
        <taxon>Acanthomorphata</taxon>
        <taxon>Gobiaria</taxon>
        <taxon>Gobiiformes</taxon>
        <taxon>Gobioidei</taxon>
        <taxon>Gobiidae</taxon>
        <taxon>Gobionellinae</taxon>
        <taxon>Mugilogobius</taxon>
    </lineage>
</organism>
<dbReference type="GO" id="GO:0000981">
    <property type="term" value="F:DNA-binding transcription factor activity, RNA polymerase II-specific"/>
    <property type="evidence" value="ECO:0007669"/>
    <property type="project" value="TreeGrafter"/>
</dbReference>
<feature type="region of interest" description="Disordered" evidence="6">
    <location>
        <begin position="67"/>
        <end position="86"/>
    </location>
</feature>
<proteinExistence type="predicted"/>
<dbReference type="SUPFAM" id="SSF57667">
    <property type="entry name" value="beta-beta-alpha zinc fingers"/>
    <property type="match status" value="2"/>
</dbReference>
<keyword evidence="9" id="KW-1185">Reference proteome</keyword>
<dbReference type="GO" id="GO:0008270">
    <property type="term" value="F:zinc ion binding"/>
    <property type="evidence" value="ECO:0007669"/>
    <property type="project" value="UniProtKB-KW"/>
</dbReference>
<dbReference type="GO" id="GO:0005634">
    <property type="term" value="C:nucleus"/>
    <property type="evidence" value="ECO:0007669"/>
    <property type="project" value="TreeGrafter"/>
</dbReference>
<dbReference type="Gene3D" id="3.30.160.60">
    <property type="entry name" value="Classic Zinc Finger"/>
    <property type="match status" value="3"/>
</dbReference>
<keyword evidence="2" id="KW-0677">Repeat</keyword>
<reference evidence="9" key="1">
    <citation type="submission" date="2024-04" db="EMBL/GenBank/DDBJ databases">
        <title>Salinicola lusitanus LLJ914,a marine bacterium isolated from the Okinawa Trough.</title>
        <authorList>
            <person name="Li J."/>
        </authorList>
    </citation>
    <scope>NUCLEOTIDE SEQUENCE [LARGE SCALE GENOMIC DNA]</scope>
</reference>
<evidence type="ECO:0000256" key="5">
    <source>
        <dbReference type="PROSITE-ProRule" id="PRU00042"/>
    </source>
</evidence>
<keyword evidence="1" id="KW-0479">Metal-binding</keyword>
<name>A0AAW0PIG0_9GOBI</name>
<dbReference type="Proteomes" id="UP001460270">
    <property type="component" value="Unassembled WGS sequence"/>
</dbReference>
<feature type="domain" description="C2H2-type" evidence="7">
    <location>
        <begin position="413"/>
        <end position="440"/>
    </location>
</feature>
<feature type="compositionally biased region" description="Low complexity" evidence="6">
    <location>
        <begin position="77"/>
        <end position="86"/>
    </location>
</feature>
<evidence type="ECO:0000313" key="9">
    <source>
        <dbReference type="Proteomes" id="UP001460270"/>
    </source>
</evidence>
<dbReference type="FunFam" id="3.30.160.60:FF:001049">
    <property type="entry name" value="zinc finger protein 319"/>
    <property type="match status" value="1"/>
</dbReference>
<protein>
    <recommendedName>
        <fullName evidence="7">C2H2-type domain-containing protein</fullName>
    </recommendedName>
</protein>
<dbReference type="InterPro" id="IPR036236">
    <property type="entry name" value="Znf_C2H2_sf"/>
</dbReference>
<dbReference type="Pfam" id="PF00096">
    <property type="entry name" value="zf-C2H2"/>
    <property type="match status" value="2"/>
</dbReference>
<sequence length="537" mass="60987">MQLTTAMENLVRSAVYEISQIFEESLRDHQLELAHKGEEIAHLKVKLQRAEMKLRDISLLSEPDVSATQTCETSGQSEVPSEESTVPEIDFEAPGDWCVPLDSENMIKQENPCPSVRLKQFSIPLFPIPLKHEAFLKLKQPMLRRRHNREDIDLHKKARRPGRPRIHPLENDKFKDTFLQIKQEPSDTEIGPLSRGKGLLSQHQEELLQKTNEVCILRAELRKAERRCAEKTTQTADAEPFSQRNMNASDQVQTCGIKEEPQNLEEDTKSSLEQNGSEFKLASLANKAAHIQLKQHVESLSPVQCKEEMPDWDEDIYSAAQPKEDLGPSHLSISPKVCSDKSQTVGYEPKTNTQESTMETFKANEYNCQSSSHCPAGSEENGPPYTCPYCGKCFTYPSHKKRHLLRHTGLRLHSCQLCDKRFLTSSELTVHSRTHTGERPFGCGQCGKRFARSGNLRAHQRDVHLGKRPFTCTECGKRQVHVHHWVASVVAMVTVSAQWSGGWRGSTHHEHQAWTRSETVSNSVYTTQRLIGHMMDD</sequence>
<gene>
    <name evidence="8" type="ORF">WMY93_010300</name>
</gene>
<evidence type="ECO:0000256" key="3">
    <source>
        <dbReference type="ARBA" id="ARBA00022771"/>
    </source>
</evidence>
<dbReference type="GO" id="GO:0000977">
    <property type="term" value="F:RNA polymerase II transcription regulatory region sequence-specific DNA binding"/>
    <property type="evidence" value="ECO:0007669"/>
    <property type="project" value="TreeGrafter"/>
</dbReference>
<accession>A0AAW0PIG0</accession>
<dbReference type="PANTHER" id="PTHR24379">
    <property type="entry name" value="KRAB AND ZINC FINGER DOMAIN-CONTAINING"/>
    <property type="match status" value="1"/>
</dbReference>
<feature type="domain" description="C2H2-type" evidence="7">
    <location>
        <begin position="385"/>
        <end position="412"/>
    </location>
</feature>
<evidence type="ECO:0000256" key="4">
    <source>
        <dbReference type="ARBA" id="ARBA00022833"/>
    </source>
</evidence>
<dbReference type="PANTHER" id="PTHR24379:SF121">
    <property type="entry name" value="C2H2-TYPE DOMAIN-CONTAINING PROTEIN"/>
    <property type="match status" value="1"/>
</dbReference>
<dbReference type="InterPro" id="IPR013087">
    <property type="entry name" value="Znf_C2H2_type"/>
</dbReference>
<dbReference type="AlphaFoldDB" id="A0AAW0PIG0"/>
<evidence type="ECO:0000256" key="6">
    <source>
        <dbReference type="SAM" id="MobiDB-lite"/>
    </source>
</evidence>
<evidence type="ECO:0000256" key="1">
    <source>
        <dbReference type="ARBA" id="ARBA00022723"/>
    </source>
</evidence>
<keyword evidence="3 5" id="KW-0863">Zinc-finger</keyword>
<dbReference type="PROSITE" id="PS50157">
    <property type="entry name" value="ZINC_FINGER_C2H2_2"/>
    <property type="match status" value="3"/>
</dbReference>
<feature type="domain" description="C2H2-type" evidence="7">
    <location>
        <begin position="441"/>
        <end position="469"/>
    </location>
</feature>
<dbReference type="FunFam" id="3.30.160.60:FF:000425">
    <property type="entry name" value="PLAG1 like zinc finger 1"/>
    <property type="match status" value="1"/>
</dbReference>
<dbReference type="SMART" id="SM00355">
    <property type="entry name" value="ZnF_C2H2"/>
    <property type="match status" value="3"/>
</dbReference>
<feature type="compositionally biased region" description="Polar residues" evidence="6">
    <location>
        <begin position="67"/>
        <end position="76"/>
    </location>
</feature>
<dbReference type="EMBL" id="JBBPFD010000007">
    <property type="protein sequence ID" value="KAK7919016.1"/>
    <property type="molecule type" value="Genomic_DNA"/>
</dbReference>
<evidence type="ECO:0000256" key="2">
    <source>
        <dbReference type="ARBA" id="ARBA00022737"/>
    </source>
</evidence>
<keyword evidence="4" id="KW-0862">Zinc</keyword>